<accession>A0A1I1I5J1</accession>
<evidence type="ECO:0000256" key="5">
    <source>
        <dbReference type="ARBA" id="ARBA00022989"/>
    </source>
</evidence>
<dbReference type="GO" id="GO:0016989">
    <property type="term" value="F:sigma factor antagonist activity"/>
    <property type="evidence" value="ECO:0007669"/>
    <property type="project" value="TreeGrafter"/>
</dbReference>
<gene>
    <name evidence="14" type="ORF">SAMN04487968_105140</name>
</gene>
<evidence type="ECO:0000256" key="9">
    <source>
        <dbReference type="ARBA" id="ARBA00029829"/>
    </source>
</evidence>
<keyword evidence="7 11" id="KW-0472">Membrane</keyword>
<evidence type="ECO:0000313" key="14">
    <source>
        <dbReference type="EMBL" id="SFC31484.1"/>
    </source>
</evidence>
<dbReference type="PANTHER" id="PTHR37461:SF1">
    <property type="entry name" value="ANTI-SIGMA-K FACTOR RSKA"/>
    <property type="match status" value="1"/>
</dbReference>
<dbReference type="InterPro" id="IPR041916">
    <property type="entry name" value="Anti_sigma_zinc_sf"/>
</dbReference>
<feature type="domain" description="Putative zinc-finger" evidence="13">
    <location>
        <begin position="4"/>
        <end position="36"/>
    </location>
</feature>
<dbReference type="Gene3D" id="1.10.10.1320">
    <property type="entry name" value="Anti-sigma factor, zinc-finger domain"/>
    <property type="match status" value="1"/>
</dbReference>
<dbReference type="Proteomes" id="UP000198832">
    <property type="component" value="Unassembled WGS sequence"/>
</dbReference>
<evidence type="ECO:0000313" key="15">
    <source>
        <dbReference type="Proteomes" id="UP000198832"/>
    </source>
</evidence>
<evidence type="ECO:0000256" key="2">
    <source>
        <dbReference type="ARBA" id="ARBA00004236"/>
    </source>
</evidence>
<name>A0A1I1I5J1_9ACTN</name>
<evidence type="ECO:0000256" key="3">
    <source>
        <dbReference type="ARBA" id="ARBA00022475"/>
    </source>
</evidence>
<dbReference type="Pfam" id="PF13490">
    <property type="entry name" value="zf-HC2"/>
    <property type="match status" value="1"/>
</dbReference>
<dbReference type="InterPro" id="IPR018764">
    <property type="entry name" value="RskA_C"/>
</dbReference>
<sequence>MSSDIHALSGAYALDALDADERAEFERHLVGCDACRTEVDSLREAAAELGHLIEATPPAGLRERVLADAAVVRPLPPAIAAVDRRRRRRPLTALIAAAAAVLLVGGGVAWHPWDRSSEPTTVTAADRVLHAPDTQRTGTVTLPHGGSVTVYRSVSLDKAAVVVKDLPDLPDGEVYQMWLQDSRGAMAPAGIVGKGVATARMVLDGPASAAVGAGMTVEPAGGSSQPTSAPVALLSFTDA</sequence>
<dbReference type="PANTHER" id="PTHR37461">
    <property type="entry name" value="ANTI-SIGMA-K FACTOR RSKA"/>
    <property type="match status" value="1"/>
</dbReference>
<evidence type="ECO:0000259" key="13">
    <source>
        <dbReference type="Pfam" id="PF13490"/>
    </source>
</evidence>
<feature type="transmembrane region" description="Helical" evidence="11">
    <location>
        <begin position="91"/>
        <end position="113"/>
    </location>
</feature>
<evidence type="ECO:0000259" key="12">
    <source>
        <dbReference type="Pfam" id="PF10099"/>
    </source>
</evidence>
<feature type="domain" description="Anti-sigma K factor RskA C-terminal" evidence="12">
    <location>
        <begin position="95"/>
        <end position="231"/>
    </location>
</feature>
<evidence type="ECO:0000256" key="1">
    <source>
        <dbReference type="ARBA" id="ARBA00004167"/>
    </source>
</evidence>
<dbReference type="AlphaFoldDB" id="A0A1I1I5J1"/>
<reference evidence="14 15" key="1">
    <citation type="submission" date="2016-10" db="EMBL/GenBank/DDBJ databases">
        <authorList>
            <person name="de Groot N.N."/>
        </authorList>
    </citation>
    <scope>NUCLEOTIDE SEQUENCE [LARGE SCALE GENOMIC DNA]</scope>
    <source>
        <strain evidence="14 15">CGMCC 1.7056</strain>
    </source>
</reference>
<dbReference type="STRING" id="574651.SAMN04487968_105140"/>
<dbReference type="InterPro" id="IPR027383">
    <property type="entry name" value="Znf_put"/>
</dbReference>
<evidence type="ECO:0000256" key="4">
    <source>
        <dbReference type="ARBA" id="ARBA00022692"/>
    </source>
</evidence>
<organism evidence="14 15">
    <name type="scientific">Nocardioides terrae</name>
    <dbReference type="NCBI Taxonomy" id="574651"/>
    <lineage>
        <taxon>Bacteria</taxon>
        <taxon>Bacillati</taxon>
        <taxon>Actinomycetota</taxon>
        <taxon>Actinomycetes</taxon>
        <taxon>Propionibacteriales</taxon>
        <taxon>Nocardioidaceae</taxon>
        <taxon>Nocardioides</taxon>
    </lineage>
</organism>
<keyword evidence="8" id="KW-0804">Transcription</keyword>
<keyword evidence="6" id="KW-0805">Transcription regulation</keyword>
<dbReference type="GO" id="GO:0006417">
    <property type="term" value="P:regulation of translation"/>
    <property type="evidence" value="ECO:0007669"/>
    <property type="project" value="TreeGrafter"/>
</dbReference>
<dbReference type="GO" id="GO:0005886">
    <property type="term" value="C:plasma membrane"/>
    <property type="evidence" value="ECO:0007669"/>
    <property type="project" value="UniProtKB-SubCell"/>
</dbReference>
<evidence type="ECO:0000256" key="7">
    <source>
        <dbReference type="ARBA" id="ARBA00023136"/>
    </source>
</evidence>
<evidence type="ECO:0000256" key="8">
    <source>
        <dbReference type="ARBA" id="ARBA00023163"/>
    </source>
</evidence>
<dbReference type="RefSeq" id="WP_091122551.1">
    <property type="nucleotide sequence ID" value="NZ_FOLB01000005.1"/>
</dbReference>
<dbReference type="InterPro" id="IPR051474">
    <property type="entry name" value="Anti-sigma-K/W_factor"/>
</dbReference>
<keyword evidence="5 11" id="KW-1133">Transmembrane helix</keyword>
<protein>
    <recommendedName>
        <fullName evidence="10">Regulator of SigK</fullName>
    </recommendedName>
    <alternativeName>
        <fullName evidence="9">Sigma-K anti-sigma factor RskA</fullName>
    </alternativeName>
</protein>
<evidence type="ECO:0000256" key="6">
    <source>
        <dbReference type="ARBA" id="ARBA00023015"/>
    </source>
</evidence>
<keyword evidence="3" id="KW-1003">Cell membrane</keyword>
<keyword evidence="4 11" id="KW-0812">Transmembrane</keyword>
<dbReference type="OrthoDB" id="153510at2"/>
<evidence type="ECO:0000256" key="11">
    <source>
        <dbReference type="SAM" id="Phobius"/>
    </source>
</evidence>
<dbReference type="EMBL" id="FOLB01000005">
    <property type="protein sequence ID" value="SFC31484.1"/>
    <property type="molecule type" value="Genomic_DNA"/>
</dbReference>
<dbReference type="Pfam" id="PF10099">
    <property type="entry name" value="RskA_C"/>
    <property type="match status" value="1"/>
</dbReference>
<comment type="subcellular location">
    <subcellularLocation>
        <location evidence="2">Cell membrane</location>
    </subcellularLocation>
    <subcellularLocation>
        <location evidence="1">Membrane</location>
        <topology evidence="1">Single-pass membrane protein</topology>
    </subcellularLocation>
</comment>
<proteinExistence type="predicted"/>
<keyword evidence="15" id="KW-1185">Reference proteome</keyword>
<evidence type="ECO:0000256" key="10">
    <source>
        <dbReference type="ARBA" id="ARBA00030803"/>
    </source>
</evidence>